<feature type="compositionally biased region" description="Pro residues" evidence="1">
    <location>
        <begin position="44"/>
        <end position="58"/>
    </location>
</feature>
<feature type="chain" id="PRO_5041920838" evidence="2">
    <location>
        <begin position="29"/>
        <end position="117"/>
    </location>
</feature>
<evidence type="ECO:0000313" key="3">
    <source>
        <dbReference type="EMBL" id="QIZ50273.1"/>
    </source>
</evidence>
<feature type="signal peptide" evidence="2">
    <location>
        <begin position="1"/>
        <end position="28"/>
    </location>
</feature>
<dbReference type="EMBL" id="CP033622">
    <property type="protein sequence ID" value="QIZ50273.1"/>
    <property type="molecule type" value="Genomic_DNA"/>
</dbReference>
<keyword evidence="2" id="KW-0732">Signal</keyword>
<dbReference type="Proteomes" id="UP000500801">
    <property type="component" value="Chromosome"/>
</dbReference>
<evidence type="ECO:0000313" key="4">
    <source>
        <dbReference type="Proteomes" id="UP000500801"/>
    </source>
</evidence>
<accession>A0AAE7CY23</accession>
<feature type="region of interest" description="Disordered" evidence="1">
    <location>
        <begin position="28"/>
        <end position="58"/>
    </location>
</feature>
<sequence>MTVLTKTCRTAAWIAGISLLSSLSVASAHPENVDPRLPDRQEMLPPPPGFPPPPPALRPPVHALYQASLQATDPVLAANKLLANVPQGNGKTYEVSISVRELPPEPNPAPVAPATAK</sequence>
<evidence type="ECO:0000256" key="1">
    <source>
        <dbReference type="SAM" id="MobiDB-lite"/>
    </source>
</evidence>
<reference evidence="3 4" key="1">
    <citation type="submission" date="2018-11" db="EMBL/GenBank/DDBJ databases">
        <title>Complete genome sequence of Dickeya zeae strain CE1 infecting Canna edulis Ker-Gawl. in China.</title>
        <authorList>
            <person name="Zhang J."/>
            <person name="Lin B."/>
            <person name="Shen H."/>
            <person name="Jiang S."/>
            <person name="Pu X."/>
            <person name="Sun D."/>
        </authorList>
    </citation>
    <scope>NUCLEOTIDE SEQUENCE [LARGE SCALE GENOMIC DNA]</scope>
    <source>
        <strain evidence="3 4">CE1</strain>
    </source>
</reference>
<proteinExistence type="predicted"/>
<evidence type="ECO:0000256" key="2">
    <source>
        <dbReference type="SAM" id="SignalP"/>
    </source>
</evidence>
<feature type="compositionally biased region" description="Basic and acidic residues" evidence="1">
    <location>
        <begin position="31"/>
        <end position="42"/>
    </location>
</feature>
<gene>
    <name evidence="3" type="ORF">DWG24_05475</name>
</gene>
<dbReference type="RefSeq" id="WP_168361781.1">
    <property type="nucleotide sequence ID" value="NZ_CP033622.1"/>
</dbReference>
<organism evidence="3 4">
    <name type="scientific">Dickeya zeae</name>
    <dbReference type="NCBI Taxonomy" id="204042"/>
    <lineage>
        <taxon>Bacteria</taxon>
        <taxon>Pseudomonadati</taxon>
        <taxon>Pseudomonadota</taxon>
        <taxon>Gammaproteobacteria</taxon>
        <taxon>Enterobacterales</taxon>
        <taxon>Pectobacteriaceae</taxon>
        <taxon>Dickeya</taxon>
    </lineage>
</organism>
<protein>
    <submittedName>
        <fullName evidence="3">Uncharacterized protein</fullName>
    </submittedName>
</protein>
<name>A0AAE7CY23_9GAMM</name>
<dbReference type="AlphaFoldDB" id="A0AAE7CY23"/>